<name>A0A662ZEI6_9GAMM</name>
<dbReference type="PANTHER" id="PTHR34825">
    <property type="entry name" value="CONSERVED PROTEIN, WITH A WEAK D-GALACTARATE DEHYDRATASE/ALTRONATE HYDROLASE DOMAIN"/>
    <property type="match status" value="1"/>
</dbReference>
<protein>
    <submittedName>
        <fullName evidence="2">PD-(D/E)XK nuclease superfamily protein</fullName>
    </submittedName>
</protein>
<dbReference type="RefSeq" id="WP_074841928.1">
    <property type="nucleotide sequence ID" value="NZ_CP047056.1"/>
</dbReference>
<dbReference type="Proteomes" id="UP000243374">
    <property type="component" value="Unassembled WGS sequence"/>
</dbReference>
<dbReference type="Pfam" id="PF09820">
    <property type="entry name" value="AAA-ATPase_like"/>
    <property type="match status" value="1"/>
</dbReference>
<proteinExistence type="predicted"/>
<dbReference type="PANTHER" id="PTHR34825:SF1">
    <property type="entry name" value="AAA-ATPASE-LIKE DOMAIN-CONTAINING PROTEIN"/>
    <property type="match status" value="1"/>
</dbReference>
<evidence type="ECO:0000313" key="2">
    <source>
        <dbReference type="EMBL" id="SFK56720.1"/>
    </source>
</evidence>
<reference evidence="2 3" key="1">
    <citation type="submission" date="2016-10" db="EMBL/GenBank/DDBJ databases">
        <authorList>
            <person name="Varghese N."/>
            <person name="Submissions S."/>
        </authorList>
    </citation>
    <scope>NUCLEOTIDE SEQUENCE [LARGE SCALE GENOMIC DNA]</scope>
    <source>
        <strain evidence="2 3">22B</strain>
    </source>
</reference>
<dbReference type="EMBL" id="FOSF01000115">
    <property type="protein sequence ID" value="SFK56720.1"/>
    <property type="molecule type" value="Genomic_DNA"/>
</dbReference>
<sequence>MSSINLERLPLASTGFVNLREANKIYVDKTELIYKLTRYDSAPIFLSRPRRFGKSLLVSTFEALFSRGLEDFHGLAIEKLWKADKEKKSYKVLHLDFSEFYDLNGIELNRRICRYLVHKLSNYVDIKVSDDQGRDYGCEELLRIISEDEKFESKTIVLLIDEYDAPIVHAMNDSKLLSEITGVLGRLFAAIKSCEKIFRFVFITGITRLSNVHLLSPANNQNDISFDPQYASLVGITEKELHYYFEPFIVNASEVLGISPEETYTKLKTTYNGFQFAIEAKETVYNPWSILSFLSKPHLGFKNYWFESNGGTHSLLVNHLKQKYLETQFLEKNKKDNNVSTIELEQKSDINRIPLDILLYQTGYYTLRNIGTPDFAKLEYPNEEVESSIIQLKEVVGNFRISADTSVALNQNLIKYVDEKNLEGIRKLFNSILTDCLRPSTIVFNSETDVRDIIYSHINLIGLLKSKEQENLYGYSDLELKTPKTRLVIEFKRIKKDKLEPKAREKAKAQIKEKAYGEDPYNHTHVRASMIISSEQKKIIKVELV</sequence>
<dbReference type="OrthoDB" id="5789650at2"/>
<feature type="domain" description="AAA-ATPase-like" evidence="1">
    <location>
        <begin position="14"/>
        <end position="213"/>
    </location>
</feature>
<accession>A0A662ZEI6</accession>
<dbReference type="InterPro" id="IPR012547">
    <property type="entry name" value="PDDEXK_9"/>
</dbReference>
<dbReference type="AlphaFoldDB" id="A0A662ZEI6"/>
<keyword evidence="3" id="KW-1185">Reference proteome</keyword>
<evidence type="ECO:0000259" key="1">
    <source>
        <dbReference type="Pfam" id="PF09820"/>
    </source>
</evidence>
<organism evidence="2 3">
    <name type="scientific">Succinivibrio dextrinosolvens</name>
    <dbReference type="NCBI Taxonomy" id="83771"/>
    <lineage>
        <taxon>Bacteria</taxon>
        <taxon>Pseudomonadati</taxon>
        <taxon>Pseudomonadota</taxon>
        <taxon>Gammaproteobacteria</taxon>
        <taxon>Aeromonadales</taxon>
        <taxon>Succinivibrionaceae</taxon>
        <taxon>Succinivibrio</taxon>
    </lineage>
</organism>
<dbReference type="InterPro" id="IPR018631">
    <property type="entry name" value="AAA-ATPase-like_dom"/>
</dbReference>
<evidence type="ECO:0000313" key="3">
    <source>
        <dbReference type="Proteomes" id="UP000243374"/>
    </source>
</evidence>
<dbReference type="Pfam" id="PF08011">
    <property type="entry name" value="PDDEXK_9"/>
    <property type="match status" value="1"/>
</dbReference>
<gene>
    <name evidence="2" type="ORF">SAMN04487865_11154</name>
</gene>